<organism evidence="1">
    <name type="scientific">marine sediment metagenome</name>
    <dbReference type="NCBI Taxonomy" id="412755"/>
    <lineage>
        <taxon>unclassified sequences</taxon>
        <taxon>metagenomes</taxon>
        <taxon>ecological metagenomes</taxon>
    </lineage>
</organism>
<gene>
    <name evidence="1" type="ORF">LCGC14_2909570</name>
</gene>
<name>A0A0F9AI90_9ZZZZ</name>
<dbReference type="AlphaFoldDB" id="A0A0F9AI90"/>
<evidence type="ECO:0000313" key="1">
    <source>
        <dbReference type="EMBL" id="KKK71871.1"/>
    </source>
</evidence>
<accession>A0A0F9AI90</accession>
<proteinExistence type="predicted"/>
<comment type="caution">
    <text evidence="1">The sequence shown here is derived from an EMBL/GenBank/DDBJ whole genome shotgun (WGS) entry which is preliminary data.</text>
</comment>
<sequence>MANLTEAEDILAEFFRAEVSEVTRENLVNRQTTDSQSFNGDGSTKVFTLTNNPVAINSVTVGGTVQNKYIAYAIDLDNKLITFETAPGAGSSNVVVSYEKGSNWIFPDKPRGDLDESKYPRISVIPLTQSELPLGIGVGGPYWMDGVYQIDTVAYKGQKCIINTETKEGQDVANYLGRQAISALTRGTLNKLGLKLYTPRIITNIPLPFNEEHNIFRRMIEVELNAQDIGKQTIESYVENFSTDRNKGSPFTAYWDTSNSRLAMHSSSNQMKSYNTVATS</sequence>
<protein>
    <submittedName>
        <fullName evidence="1">Uncharacterized protein</fullName>
    </submittedName>
</protein>
<feature type="non-terminal residue" evidence="1">
    <location>
        <position position="280"/>
    </location>
</feature>
<dbReference type="EMBL" id="LAZR01057536">
    <property type="protein sequence ID" value="KKK71871.1"/>
    <property type="molecule type" value="Genomic_DNA"/>
</dbReference>
<reference evidence="1" key="1">
    <citation type="journal article" date="2015" name="Nature">
        <title>Complex archaea that bridge the gap between prokaryotes and eukaryotes.</title>
        <authorList>
            <person name="Spang A."/>
            <person name="Saw J.H."/>
            <person name="Jorgensen S.L."/>
            <person name="Zaremba-Niedzwiedzka K."/>
            <person name="Martijn J."/>
            <person name="Lind A.E."/>
            <person name="van Eijk R."/>
            <person name="Schleper C."/>
            <person name="Guy L."/>
            <person name="Ettema T.J."/>
        </authorList>
    </citation>
    <scope>NUCLEOTIDE SEQUENCE</scope>
</reference>